<proteinExistence type="inferred from homology"/>
<dbReference type="InterPro" id="IPR036986">
    <property type="entry name" value="S4_RNA-bd_sf"/>
</dbReference>
<keyword evidence="3 8" id="KW-0067">ATP-binding</keyword>
<feature type="short sequence motif" description="'KMSKS' region" evidence="8">
    <location>
        <begin position="229"/>
        <end position="233"/>
    </location>
</feature>
<keyword evidence="4" id="KW-0694">RNA-binding</keyword>
<feature type="domain" description="Tyrosine--tRNA ligase SYY-like C-terminal" evidence="9">
    <location>
        <begin position="333"/>
        <end position="418"/>
    </location>
</feature>
<dbReference type="PANTHER" id="PTHR11766">
    <property type="entry name" value="TYROSYL-TRNA SYNTHETASE"/>
    <property type="match status" value="1"/>
</dbReference>
<keyword evidence="2 8" id="KW-0547">Nucleotide-binding</keyword>
<dbReference type="CDD" id="cd00805">
    <property type="entry name" value="TyrRS_core"/>
    <property type="match status" value="1"/>
</dbReference>
<dbReference type="HAMAP" id="MF_02006">
    <property type="entry name" value="Tyr_tRNA_synth_type1"/>
    <property type="match status" value="1"/>
</dbReference>
<protein>
    <recommendedName>
        <fullName evidence="8">Tyrosine--tRNA ligase</fullName>
        <ecNumber evidence="8">6.1.1.1</ecNumber>
    </recommendedName>
    <alternativeName>
        <fullName evidence="8">Tyrosyl-tRNA synthetase</fullName>
        <shortName evidence="8">TyrRS</shortName>
    </alternativeName>
</protein>
<comment type="similarity">
    <text evidence="8">Belongs to the class-I aminoacyl-tRNA synthetase family. TyrS type 1 subfamily.</text>
</comment>
<evidence type="ECO:0000256" key="6">
    <source>
        <dbReference type="ARBA" id="ARBA00023146"/>
    </source>
</evidence>
<evidence type="ECO:0000256" key="4">
    <source>
        <dbReference type="ARBA" id="ARBA00022884"/>
    </source>
</evidence>
<evidence type="ECO:0000313" key="11">
    <source>
        <dbReference type="Proteomes" id="UP000443582"/>
    </source>
</evidence>
<feature type="binding site" evidence="8">
    <location>
        <position position="232"/>
    </location>
    <ligand>
        <name>ATP</name>
        <dbReference type="ChEBI" id="CHEBI:30616"/>
    </ligand>
</feature>
<dbReference type="SUPFAM" id="SSF55174">
    <property type="entry name" value="Alpha-L RNA-binding motif"/>
    <property type="match status" value="1"/>
</dbReference>
<evidence type="ECO:0000313" key="10">
    <source>
        <dbReference type="EMBL" id="RZF20951.1"/>
    </source>
</evidence>
<keyword evidence="8" id="KW-0963">Cytoplasm</keyword>
<dbReference type="PANTHER" id="PTHR11766:SF0">
    <property type="entry name" value="TYROSINE--TRNA LIGASE, MITOCHONDRIAL"/>
    <property type="match status" value="1"/>
</dbReference>
<evidence type="ECO:0000256" key="7">
    <source>
        <dbReference type="ARBA" id="ARBA00048248"/>
    </source>
</evidence>
<feature type="binding site" evidence="8">
    <location>
        <position position="33"/>
    </location>
    <ligand>
        <name>L-tyrosine</name>
        <dbReference type="ChEBI" id="CHEBI:58315"/>
    </ligand>
</feature>
<dbReference type="EMBL" id="QDKL01000003">
    <property type="protein sequence ID" value="RZF20951.1"/>
    <property type="molecule type" value="Genomic_DNA"/>
</dbReference>
<dbReference type="InterPro" id="IPR024107">
    <property type="entry name" value="Tyr-tRNA-ligase_bac_1"/>
</dbReference>
<keyword evidence="6 8" id="KW-0030">Aminoacyl-tRNA synthetase</keyword>
<feature type="binding site" evidence="8">
    <location>
        <position position="169"/>
    </location>
    <ligand>
        <name>L-tyrosine</name>
        <dbReference type="ChEBI" id="CHEBI:58315"/>
    </ligand>
</feature>
<dbReference type="RefSeq" id="WP_115363269.1">
    <property type="nucleotide sequence ID" value="NZ_QDKL01000003.1"/>
</dbReference>
<reference evidence="11" key="1">
    <citation type="journal article" date="2019" name="Int. J. Syst. Evol. Microbiol.">
        <title>Halobacteriovorax valvorus sp. nov., a novel prokaryotic predator isolated from coastal seawater of China.</title>
        <authorList>
            <person name="Chen M.-X."/>
        </authorList>
    </citation>
    <scope>NUCLEOTIDE SEQUENCE [LARGE SCALE GENOMIC DNA]</scope>
    <source>
        <strain evidence="11">BL9</strain>
    </source>
</reference>
<dbReference type="InterPro" id="IPR054608">
    <property type="entry name" value="SYY-like_C"/>
</dbReference>
<feature type="binding site" evidence="8">
    <location>
        <position position="173"/>
    </location>
    <ligand>
        <name>L-tyrosine</name>
        <dbReference type="ChEBI" id="CHEBI:58315"/>
    </ligand>
</feature>
<dbReference type="NCBIfam" id="TIGR00234">
    <property type="entry name" value="tyrS"/>
    <property type="match status" value="1"/>
</dbReference>
<keyword evidence="5 8" id="KW-0648">Protein biosynthesis</keyword>
<dbReference type="Gene3D" id="1.10.240.10">
    <property type="entry name" value="Tyrosyl-Transfer RNA Synthetase"/>
    <property type="match status" value="1"/>
</dbReference>
<dbReference type="Pfam" id="PF00579">
    <property type="entry name" value="tRNA-synt_1b"/>
    <property type="match status" value="1"/>
</dbReference>
<comment type="caution">
    <text evidence="8">Lacks conserved residue(s) required for the propagation of feature annotation.</text>
</comment>
<keyword evidence="11" id="KW-1185">Reference proteome</keyword>
<keyword evidence="1 8" id="KW-0436">Ligase</keyword>
<organism evidence="10 11">
    <name type="scientific">Halobacteriovorax vibrionivorans</name>
    <dbReference type="NCBI Taxonomy" id="2152716"/>
    <lineage>
        <taxon>Bacteria</taxon>
        <taxon>Pseudomonadati</taxon>
        <taxon>Bdellovibrionota</taxon>
        <taxon>Bacteriovoracia</taxon>
        <taxon>Bacteriovoracales</taxon>
        <taxon>Halobacteriovoraceae</taxon>
        <taxon>Halobacteriovorax</taxon>
    </lineage>
</organism>
<evidence type="ECO:0000256" key="5">
    <source>
        <dbReference type="ARBA" id="ARBA00022917"/>
    </source>
</evidence>
<evidence type="ECO:0000256" key="3">
    <source>
        <dbReference type="ARBA" id="ARBA00022840"/>
    </source>
</evidence>
<accession>A0ABY0IDB8</accession>
<dbReference type="Gene3D" id="3.40.50.620">
    <property type="entry name" value="HUPs"/>
    <property type="match status" value="1"/>
</dbReference>
<dbReference type="GO" id="GO:0004831">
    <property type="term" value="F:tyrosine-tRNA ligase activity"/>
    <property type="evidence" value="ECO:0007669"/>
    <property type="project" value="UniProtKB-EC"/>
</dbReference>
<sequence length="421" mass="47112">MNFFEELEARGIVNQFSHDELKEILNEKKISFYCGYDPTAKSLQLGNLFAVVTMMRLQKQGHKPYVLVGGATGMIGDPSGKSDERNLQTQDDLDKNLAGQKAQLEKLLDFSGENAATMVNNIDWIGKFSLIEFLRDVGKRFRIGEMLSKDSVKSRLNSDAGISFTEFTYQMIQGYDFAHLNKEYDVSLQIGGADQWGNMVAGMDLTRKMHSKPAFCMTIPLLTDSNGKKFGKSEGGAIYLDPSMTSPYKMYQFLLNSDDSSVIKYLKTLTFLTLEEIAEYEKLVETEPHLRAAQKRLAEEIVTLVHGKEGLEAAIRATDFFFGKVIENTTDEELAGIFDDVPSIELDKAQLGELSYLDMLALTPLFKSKGEARKMVGQNGVAINNVKNKDIDHVISKDDLASESCLILKKGKKNYCVVKFI</sequence>
<comment type="subunit">
    <text evidence="8">Homodimer.</text>
</comment>
<name>A0ABY0IDB8_9BACT</name>
<dbReference type="InterPro" id="IPR014729">
    <property type="entry name" value="Rossmann-like_a/b/a_fold"/>
</dbReference>
<dbReference type="InterPro" id="IPR024088">
    <property type="entry name" value="Tyr-tRNA-ligase_bac-type"/>
</dbReference>
<evidence type="ECO:0000256" key="1">
    <source>
        <dbReference type="ARBA" id="ARBA00022598"/>
    </source>
</evidence>
<evidence type="ECO:0000259" key="9">
    <source>
        <dbReference type="Pfam" id="PF22421"/>
    </source>
</evidence>
<dbReference type="Proteomes" id="UP000443582">
    <property type="component" value="Unassembled WGS sequence"/>
</dbReference>
<dbReference type="Gene3D" id="3.10.290.10">
    <property type="entry name" value="RNA-binding S4 domain"/>
    <property type="match status" value="1"/>
</dbReference>
<dbReference type="InterPro" id="IPR002305">
    <property type="entry name" value="aa-tRNA-synth_Ic"/>
</dbReference>
<dbReference type="InterPro" id="IPR002307">
    <property type="entry name" value="Tyr-tRNA-ligase"/>
</dbReference>
<dbReference type="Pfam" id="PF22421">
    <property type="entry name" value="SYY_C-terminal"/>
    <property type="match status" value="1"/>
</dbReference>
<dbReference type="EC" id="6.1.1.1" evidence="8"/>
<evidence type="ECO:0000256" key="2">
    <source>
        <dbReference type="ARBA" id="ARBA00022741"/>
    </source>
</evidence>
<comment type="function">
    <text evidence="8">Catalyzes the attachment of tyrosine to tRNA(Tyr) in a two-step reaction: tyrosine is first activated by ATP to form Tyr-AMP and then transferred to the acceptor end of tRNA(Tyr).</text>
</comment>
<comment type="subcellular location">
    <subcellularLocation>
        <location evidence="8">Cytoplasm</location>
    </subcellularLocation>
</comment>
<comment type="caution">
    <text evidence="10">The sequence shown here is derived from an EMBL/GenBank/DDBJ whole genome shotgun (WGS) entry which is preliminary data.</text>
</comment>
<evidence type="ECO:0000256" key="8">
    <source>
        <dbReference type="HAMAP-Rule" id="MF_02006"/>
    </source>
</evidence>
<dbReference type="SUPFAM" id="SSF52374">
    <property type="entry name" value="Nucleotidylyl transferase"/>
    <property type="match status" value="1"/>
</dbReference>
<comment type="catalytic activity">
    <reaction evidence="7 8">
        <text>tRNA(Tyr) + L-tyrosine + ATP = L-tyrosyl-tRNA(Tyr) + AMP + diphosphate + H(+)</text>
        <dbReference type="Rhea" id="RHEA:10220"/>
        <dbReference type="Rhea" id="RHEA-COMP:9706"/>
        <dbReference type="Rhea" id="RHEA-COMP:9707"/>
        <dbReference type="ChEBI" id="CHEBI:15378"/>
        <dbReference type="ChEBI" id="CHEBI:30616"/>
        <dbReference type="ChEBI" id="CHEBI:33019"/>
        <dbReference type="ChEBI" id="CHEBI:58315"/>
        <dbReference type="ChEBI" id="CHEBI:78442"/>
        <dbReference type="ChEBI" id="CHEBI:78536"/>
        <dbReference type="ChEBI" id="CHEBI:456215"/>
        <dbReference type="EC" id="6.1.1.1"/>
    </reaction>
</comment>
<dbReference type="PRINTS" id="PR01040">
    <property type="entry name" value="TRNASYNTHTYR"/>
</dbReference>
<gene>
    <name evidence="8" type="primary">tyrS</name>
    <name evidence="10" type="ORF">DAY19_13280</name>
</gene>